<proteinExistence type="predicted"/>
<comment type="caution">
    <text evidence="1">The sequence shown here is derived from an EMBL/GenBank/DDBJ whole genome shotgun (WGS) entry which is preliminary data.</text>
</comment>
<sequence length="423" mass="47807">MPSFIQTHANIQRLLSQTDISSAALSAVVRDILALAQQPEFTFEDCLSELKKRGEQAQGPQPSVTLQLLLIAWAGRHKPLVTAYLHKLMLQALVQQRPTQTGQILPSQVLYCAGVIAKQRYEGTPLRTIFAQLREQSTQAEGRELIAQVLRQQATPTQDAPPPLRLKPLPQRFLQAVRDWPDNELLLDKVIHVVNQHPILQQRLCHQATLHTQQRRLLTTKQALLLLGPEASRELLLTSHFEAHLTAPRFPLRRHILQRRSQLAGCLQGLCRSASIQLPCTPELLSYLWVYDLWFHGAFTTQLAWQPPAGEQAPSRVALWVPWLQNVSSARALKLIDYWQMPTELAEILMGTHTNQALLACIQLAHVGSILVSDYGNDLPHAWQPQLTAWCRTVGISLSHYQSLLWQLAQDQRAHSPFQPLPL</sequence>
<keyword evidence="2" id="KW-1185">Reference proteome</keyword>
<dbReference type="EMBL" id="PIPQ01000001">
    <property type="protein sequence ID" value="RUO44374.1"/>
    <property type="molecule type" value="Genomic_DNA"/>
</dbReference>
<accession>A0A432XAM2</accession>
<evidence type="ECO:0000313" key="2">
    <source>
        <dbReference type="Proteomes" id="UP000286976"/>
    </source>
</evidence>
<dbReference type="OrthoDB" id="6399320at2"/>
<dbReference type="Proteomes" id="UP000286976">
    <property type="component" value="Unassembled WGS sequence"/>
</dbReference>
<dbReference type="RefSeq" id="WP_126756776.1">
    <property type="nucleotide sequence ID" value="NZ_PIPQ01000001.1"/>
</dbReference>
<name>A0A432XAM2_9GAMM</name>
<dbReference type="AlphaFoldDB" id="A0A432XAM2"/>
<gene>
    <name evidence="1" type="ORF">CWE15_04150</name>
</gene>
<reference evidence="1 2" key="1">
    <citation type="journal article" date="2011" name="Front. Microbiol.">
        <title>Genomic signatures of strain selection and enhancement in Bacillus atrophaeus var. globigii, a historical biowarfare simulant.</title>
        <authorList>
            <person name="Gibbons H.S."/>
            <person name="Broomall S.M."/>
            <person name="McNew L.A."/>
            <person name="Daligault H."/>
            <person name="Chapman C."/>
            <person name="Bruce D."/>
            <person name="Karavis M."/>
            <person name="Krepps M."/>
            <person name="McGregor P.A."/>
            <person name="Hong C."/>
            <person name="Park K.H."/>
            <person name="Akmal A."/>
            <person name="Feldman A."/>
            <person name="Lin J.S."/>
            <person name="Chang W.E."/>
            <person name="Higgs B.W."/>
            <person name="Demirev P."/>
            <person name="Lindquist J."/>
            <person name="Liem A."/>
            <person name="Fochler E."/>
            <person name="Read T.D."/>
            <person name="Tapia R."/>
            <person name="Johnson S."/>
            <person name="Bishop-Lilly K.A."/>
            <person name="Detter C."/>
            <person name="Han C."/>
            <person name="Sozhamannan S."/>
            <person name="Rosenzweig C.N."/>
            <person name="Skowronski E.W."/>
        </authorList>
    </citation>
    <scope>NUCLEOTIDE SEQUENCE [LARGE SCALE GENOMIC DNA]</scope>
    <source>
        <strain evidence="1 2">AIT1</strain>
    </source>
</reference>
<evidence type="ECO:0000313" key="1">
    <source>
        <dbReference type="EMBL" id="RUO44374.1"/>
    </source>
</evidence>
<organism evidence="1 2">
    <name type="scientific">Aliidiomarina taiwanensis</name>
    <dbReference type="NCBI Taxonomy" id="946228"/>
    <lineage>
        <taxon>Bacteria</taxon>
        <taxon>Pseudomonadati</taxon>
        <taxon>Pseudomonadota</taxon>
        <taxon>Gammaproteobacteria</taxon>
        <taxon>Alteromonadales</taxon>
        <taxon>Idiomarinaceae</taxon>
        <taxon>Aliidiomarina</taxon>
    </lineage>
</organism>
<protein>
    <submittedName>
        <fullName evidence="1">Uncharacterized protein</fullName>
    </submittedName>
</protein>
<dbReference type="SUPFAM" id="SSF109604">
    <property type="entry name" value="HD-domain/PDEase-like"/>
    <property type="match status" value="1"/>
</dbReference>